<evidence type="ECO:0000256" key="7">
    <source>
        <dbReference type="ARBA" id="ARBA00022982"/>
    </source>
</evidence>
<name>A0A0W0VPW1_9GAMM</name>
<keyword evidence="7 14" id="KW-0249">Electron transport</keyword>
<evidence type="ECO:0000313" key="16">
    <source>
        <dbReference type="EMBL" id="KTD22058.1"/>
    </source>
</evidence>
<dbReference type="GO" id="GO:0005886">
    <property type="term" value="C:plasma membrane"/>
    <property type="evidence" value="ECO:0007669"/>
    <property type="project" value="UniProtKB-SubCell"/>
</dbReference>
<dbReference type="PANTHER" id="PTHR36570:SF3">
    <property type="entry name" value="DISULFIDE BOND FORMATION PROTEIN B"/>
    <property type="match status" value="1"/>
</dbReference>
<dbReference type="InterPro" id="IPR023380">
    <property type="entry name" value="DsbB-like_sf"/>
</dbReference>
<proteinExistence type="inferred from homology"/>
<keyword evidence="9 14" id="KW-0560">Oxidoreductase</keyword>
<dbReference type="InterPro" id="IPR003752">
    <property type="entry name" value="DiS_bond_form_DsbB/BdbC"/>
</dbReference>
<evidence type="ECO:0000256" key="2">
    <source>
        <dbReference type="ARBA" id="ARBA00008823"/>
    </source>
</evidence>
<dbReference type="PATRIC" id="fig|45067.4.peg.1387"/>
<gene>
    <name evidence="14" type="primary">dsbB</name>
    <name evidence="16" type="ORF">Llan_1321</name>
</gene>
<feature type="transmembrane region" description="Helical" evidence="15">
    <location>
        <begin position="141"/>
        <end position="161"/>
    </location>
</feature>
<organism evidence="16 17">
    <name type="scientific">Legionella lansingensis</name>
    <dbReference type="NCBI Taxonomy" id="45067"/>
    <lineage>
        <taxon>Bacteria</taxon>
        <taxon>Pseudomonadati</taxon>
        <taxon>Pseudomonadota</taxon>
        <taxon>Gammaproteobacteria</taxon>
        <taxon>Legionellales</taxon>
        <taxon>Legionellaceae</taxon>
        <taxon>Legionella</taxon>
    </lineage>
</organism>
<dbReference type="STRING" id="45067.Llan_1321"/>
<dbReference type="AlphaFoldDB" id="A0A0W0VPW1"/>
<keyword evidence="5" id="KW-0997">Cell inner membrane</keyword>
<evidence type="ECO:0000256" key="9">
    <source>
        <dbReference type="ARBA" id="ARBA00023002"/>
    </source>
</evidence>
<keyword evidence="13 14" id="KW-0676">Redox-active center</keyword>
<feature type="transmembrane region" description="Helical" evidence="15">
    <location>
        <begin position="41"/>
        <end position="58"/>
    </location>
</feature>
<keyword evidence="11 14" id="KW-1015">Disulfide bond</keyword>
<keyword evidence="6 14" id="KW-0812">Transmembrane</keyword>
<keyword evidence="10 14" id="KW-0472">Membrane</keyword>
<dbReference type="Pfam" id="PF02600">
    <property type="entry name" value="DsbB"/>
    <property type="match status" value="1"/>
</dbReference>
<dbReference type="RefSeq" id="WP_028373205.1">
    <property type="nucleotide sequence ID" value="NZ_CAAAJD010000045.1"/>
</dbReference>
<evidence type="ECO:0000256" key="8">
    <source>
        <dbReference type="ARBA" id="ARBA00022989"/>
    </source>
</evidence>
<evidence type="ECO:0000256" key="14">
    <source>
        <dbReference type="HAMAP-Rule" id="MF_00286"/>
    </source>
</evidence>
<feature type="transmembrane region" description="Helical" evidence="15">
    <location>
        <begin position="65"/>
        <end position="84"/>
    </location>
</feature>
<evidence type="ECO:0000256" key="12">
    <source>
        <dbReference type="ARBA" id="ARBA00023186"/>
    </source>
</evidence>
<accession>A0A0W0VPW1</accession>
<dbReference type="Proteomes" id="UP000054869">
    <property type="component" value="Unassembled WGS sequence"/>
</dbReference>
<comment type="caution">
    <text evidence="16">The sequence shown here is derived from an EMBL/GenBank/DDBJ whole genome shotgun (WGS) entry which is preliminary data.</text>
</comment>
<comment type="function">
    <text evidence="14">Required for disulfide bond formation in some periplasmic proteins. Acts by oxidizing the DsbA protein.</text>
</comment>
<protein>
    <recommendedName>
        <fullName evidence="14">Disulfide bond formation protein B</fullName>
    </recommendedName>
    <alternativeName>
        <fullName evidence="14">Disulfide oxidoreductase</fullName>
    </alternativeName>
</protein>
<dbReference type="EMBL" id="LNYI01000028">
    <property type="protein sequence ID" value="KTD22058.1"/>
    <property type="molecule type" value="Genomic_DNA"/>
</dbReference>
<evidence type="ECO:0000256" key="6">
    <source>
        <dbReference type="ARBA" id="ARBA00022692"/>
    </source>
</evidence>
<sequence>MTKVNFQRWQILLFSLSLVILASSFYFQYVQGLQPCPLCLMQRFCVFLLVIIGLLGMYSKQITKVRILAISQIIVAAAGLFFAGRQLWLQSLPMSQVPSCLPDLEVLLRYFPWRDVFHALFWGAGDCAEVNWEWLGLSMPAWSGLYFIFMFLTGVFFFWTLRRETSASDYSG</sequence>
<feature type="topological domain" description="Periplasmic" evidence="14">
    <location>
        <begin position="27"/>
        <end position="44"/>
    </location>
</feature>
<keyword evidence="12 14" id="KW-0143">Chaperone</keyword>
<reference evidence="16 17" key="1">
    <citation type="submission" date="2015-11" db="EMBL/GenBank/DDBJ databases">
        <title>Genomic analysis of 38 Legionella species identifies large and diverse effector repertoires.</title>
        <authorList>
            <person name="Burstein D."/>
            <person name="Amaro F."/>
            <person name="Zusman T."/>
            <person name="Lifshitz Z."/>
            <person name="Cohen O."/>
            <person name="Gilbert J.A."/>
            <person name="Pupko T."/>
            <person name="Shuman H.A."/>
            <person name="Segal G."/>
        </authorList>
    </citation>
    <scope>NUCLEOTIDE SEQUENCE [LARGE SCALE GENOMIC DNA]</scope>
    <source>
        <strain evidence="16 17">ATCC 49751</strain>
    </source>
</reference>
<evidence type="ECO:0000256" key="13">
    <source>
        <dbReference type="ARBA" id="ARBA00023284"/>
    </source>
</evidence>
<dbReference type="eggNOG" id="COG1495">
    <property type="taxonomic scope" value="Bacteria"/>
</dbReference>
<evidence type="ECO:0000256" key="4">
    <source>
        <dbReference type="ARBA" id="ARBA00022475"/>
    </source>
</evidence>
<evidence type="ECO:0000256" key="15">
    <source>
        <dbReference type="SAM" id="Phobius"/>
    </source>
</evidence>
<dbReference type="GO" id="GO:0015035">
    <property type="term" value="F:protein-disulfide reductase activity"/>
    <property type="evidence" value="ECO:0007669"/>
    <property type="project" value="UniProtKB-UniRule"/>
</dbReference>
<evidence type="ECO:0000313" key="17">
    <source>
        <dbReference type="Proteomes" id="UP000054869"/>
    </source>
</evidence>
<keyword evidence="17" id="KW-1185">Reference proteome</keyword>
<evidence type="ECO:0000256" key="1">
    <source>
        <dbReference type="ARBA" id="ARBA00004429"/>
    </source>
</evidence>
<evidence type="ECO:0000256" key="10">
    <source>
        <dbReference type="ARBA" id="ARBA00023136"/>
    </source>
</evidence>
<dbReference type="Gene3D" id="1.20.1550.10">
    <property type="entry name" value="DsbB-like"/>
    <property type="match status" value="1"/>
</dbReference>
<dbReference type="HAMAP" id="MF_00286">
    <property type="entry name" value="DsbB"/>
    <property type="match status" value="1"/>
</dbReference>
<evidence type="ECO:0000256" key="3">
    <source>
        <dbReference type="ARBA" id="ARBA00022448"/>
    </source>
</evidence>
<feature type="disulfide bond" description="Redox-active" evidence="14">
    <location>
        <begin position="36"/>
        <end position="39"/>
    </location>
</feature>
<dbReference type="InterPro" id="IPR022920">
    <property type="entry name" value="Disulphide_bond_form_DsbB"/>
</dbReference>
<feature type="transmembrane region" description="Helical" evidence="15">
    <location>
        <begin position="12"/>
        <end position="29"/>
    </location>
</feature>
<evidence type="ECO:0000256" key="5">
    <source>
        <dbReference type="ARBA" id="ARBA00022519"/>
    </source>
</evidence>
<keyword evidence="8 14" id="KW-1133">Transmembrane helix</keyword>
<feature type="topological domain" description="Cytoplasmic" evidence="14">
    <location>
        <begin position="1"/>
        <end position="9"/>
    </location>
</feature>
<dbReference type="GO" id="GO:0009055">
    <property type="term" value="F:electron transfer activity"/>
    <property type="evidence" value="ECO:0007669"/>
    <property type="project" value="UniProtKB-UniRule"/>
</dbReference>
<dbReference type="SUPFAM" id="SSF158442">
    <property type="entry name" value="DsbB-like"/>
    <property type="match status" value="1"/>
</dbReference>
<keyword evidence="4 14" id="KW-1003">Cell membrane</keyword>
<dbReference type="InterPro" id="IPR050183">
    <property type="entry name" value="DsbB"/>
</dbReference>
<feature type="topological domain" description="Cytoplasmic" evidence="14">
    <location>
        <begin position="161"/>
        <end position="172"/>
    </location>
</feature>
<evidence type="ECO:0000256" key="11">
    <source>
        <dbReference type="ARBA" id="ARBA00023157"/>
    </source>
</evidence>
<dbReference type="OrthoDB" id="3711263at2"/>
<comment type="caution">
    <text evidence="14">Lacks conserved residue(s) required for the propagation of feature annotation.</text>
</comment>
<dbReference type="PANTHER" id="PTHR36570">
    <property type="entry name" value="DISULFIDE BOND FORMATION PROTEIN B"/>
    <property type="match status" value="1"/>
</dbReference>
<dbReference type="GO" id="GO:0006457">
    <property type="term" value="P:protein folding"/>
    <property type="evidence" value="ECO:0007669"/>
    <property type="project" value="InterPro"/>
</dbReference>
<keyword evidence="3 14" id="KW-0813">Transport</keyword>
<comment type="similarity">
    <text evidence="2 14">Belongs to the DsbB family.</text>
</comment>
<comment type="subcellular location">
    <subcellularLocation>
        <location evidence="1">Cell inner membrane</location>
        <topology evidence="1">Multi-pass membrane protein</topology>
    </subcellularLocation>
    <subcellularLocation>
        <location evidence="14">Cell membrane</location>
        <topology evidence="14">Multi-pass membrane protein</topology>
    </subcellularLocation>
</comment>